<protein>
    <recommendedName>
        <fullName evidence="7">RNA polymerase sigma factor</fullName>
    </recommendedName>
</protein>
<feature type="domain" description="HTH cro/C1-type" evidence="8">
    <location>
        <begin position="196"/>
        <end position="217"/>
    </location>
</feature>
<dbReference type="Gene3D" id="1.10.10.10">
    <property type="entry name" value="Winged helix-like DNA-binding domain superfamily/Winged helix DNA-binding domain"/>
    <property type="match status" value="1"/>
</dbReference>
<dbReference type="InterPro" id="IPR001387">
    <property type="entry name" value="Cro/C1-type_HTH"/>
</dbReference>
<dbReference type="InterPro" id="IPR007630">
    <property type="entry name" value="RNA_pol_sigma70_r4"/>
</dbReference>
<dbReference type="OrthoDB" id="9809557at2"/>
<keyword evidence="4 7" id="KW-0731">Sigma factor</keyword>
<dbReference type="EMBL" id="PJNH01000001">
    <property type="protein sequence ID" value="PKR79071.1"/>
    <property type="molecule type" value="Genomic_DNA"/>
</dbReference>
<keyword evidence="3 7" id="KW-0805">Transcription regulation</keyword>
<dbReference type="Pfam" id="PF04545">
    <property type="entry name" value="Sigma70_r4"/>
    <property type="match status" value="1"/>
</dbReference>
<dbReference type="InterPro" id="IPR050813">
    <property type="entry name" value="Sigma-70_Factor"/>
</dbReference>
<dbReference type="CDD" id="cd06171">
    <property type="entry name" value="Sigma70_r4"/>
    <property type="match status" value="1"/>
</dbReference>
<evidence type="ECO:0000313" key="10">
    <source>
        <dbReference type="Proteomes" id="UP000243524"/>
    </source>
</evidence>
<dbReference type="RefSeq" id="WP_101330815.1">
    <property type="nucleotide sequence ID" value="NZ_PJNH01000001.1"/>
</dbReference>
<keyword evidence="10" id="KW-1185">Reference proteome</keyword>
<evidence type="ECO:0000256" key="3">
    <source>
        <dbReference type="ARBA" id="ARBA00023015"/>
    </source>
</evidence>
<dbReference type="GO" id="GO:0006352">
    <property type="term" value="P:DNA-templated transcription initiation"/>
    <property type="evidence" value="ECO:0007669"/>
    <property type="project" value="InterPro"/>
</dbReference>
<evidence type="ECO:0000256" key="7">
    <source>
        <dbReference type="RuleBase" id="RU362124"/>
    </source>
</evidence>
<comment type="function">
    <text evidence="7">Sigma factors are initiation factors that promote the attachment of RNA polymerase to specific initiation sites and are then released.</text>
</comment>
<evidence type="ECO:0000259" key="8">
    <source>
        <dbReference type="PROSITE" id="PS50943"/>
    </source>
</evidence>
<dbReference type="FunFam" id="1.10.10.10:FF:000197">
    <property type="entry name" value="RNA polymerase sigma factor"/>
    <property type="match status" value="1"/>
</dbReference>
<dbReference type="NCBIfam" id="TIGR02937">
    <property type="entry name" value="sigma70-ECF"/>
    <property type="match status" value="1"/>
</dbReference>
<keyword evidence="5 7" id="KW-0238">DNA-binding</keyword>
<proteinExistence type="inferred from homology"/>
<dbReference type="NCBIfam" id="TIGR02846">
    <property type="entry name" value="spore_sigmaK"/>
    <property type="match status" value="1"/>
</dbReference>
<dbReference type="SUPFAM" id="SSF88946">
    <property type="entry name" value="Sigma2 domain of RNA polymerase sigma factors"/>
    <property type="match status" value="1"/>
</dbReference>
<dbReference type="InterPro" id="IPR007627">
    <property type="entry name" value="RNA_pol_sigma70_r2"/>
</dbReference>
<dbReference type="PIRSF" id="PIRSF000770">
    <property type="entry name" value="RNA_pol_sigma-SigE/K"/>
    <property type="match status" value="1"/>
</dbReference>
<dbReference type="InterPro" id="IPR013324">
    <property type="entry name" value="RNA_pol_sigma_r3/r4-like"/>
</dbReference>
<evidence type="ECO:0000256" key="6">
    <source>
        <dbReference type="ARBA" id="ARBA00023163"/>
    </source>
</evidence>
<dbReference type="PRINTS" id="PR00046">
    <property type="entry name" value="SIGMA70FCT"/>
</dbReference>
<dbReference type="GO" id="GO:0003677">
    <property type="term" value="F:DNA binding"/>
    <property type="evidence" value="ECO:0007669"/>
    <property type="project" value="UniProtKB-KW"/>
</dbReference>
<keyword evidence="6 7" id="KW-0804">Transcription</keyword>
<comment type="similarity">
    <text evidence="1 7">Belongs to the sigma-70 factor family.</text>
</comment>
<dbReference type="GO" id="GO:0030435">
    <property type="term" value="P:sporulation resulting in formation of a cellular spore"/>
    <property type="evidence" value="ECO:0007669"/>
    <property type="project" value="UniProtKB-KW"/>
</dbReference>
<gene>
    <name evidence="9" type="primary">sigK</name>
    <name evidence="9" type="ORF">CEY16_04780</name>
</gene>
<dbReference type="InterPro" id="IPR036388">
    <property type="entry name" value="WH-like_DNA-bd_sf"/>
</dbReference>
<accession>A0A2I0QXK3</accession>
<comment type="caution">
    <text evidence="9">The sequence shown here is derived from an EMBL/GenBank/DDBJ whole genome shotgun (WGS) entry which is preliminary data.</text>
</comment>
<dbReference type="Pfam" id="PF04542">
    <property type="entry name" value="Sigma70_r2"/>
    <property type="match status" value="1"/>
</dbReference>
<evidence type="ECO:0000313" key="9">
    <source>
        <dbReference type="EMBL" id="PKR79071.1"/>
    </source>
</evidence>
<organism evidence="9 10">
    <name type="scientific">Halalkalibacillus sediminis</name>
    <dbReference type="NCBI Taxonomy" id="2018042"/>
    <lineage>
        <taxon>Bacteria</taxon>
        <taxon>Bacillati</taxon>
        <taxon>Bacillota</taxon>
        <taxon>Bacilli</taxon>
        <taxon>Bacillales</taxon>
        <taxon>Bacillaceae</taxon>
        <taxon>Halalkalibacillus</taxon>
    </lineage>
</organism>
<dbReference type="InterPro" id="IPR014284">
    <property type="entry name" value="RNA_pol_sigma-70_dom"/>
</dbReference>
<dbReference type="SUPFAM" id="SSF88659">
    <property type="entry name" value="Sigma3 and sigma4 domains of RNA polymerase sigma factors"/>
    <property type="match status" value="1"/>
</dbReference>
<dbReference type="InterPro" id="IPR013325">
    <property type="entry name" value="RNA_pol_sigma_r2"/>
</dbReference>
<dbReference type="PROSITE" id="PS00715">
    <property type="entry name" value="SIGMA70_1"/>
    <property type="match status" value="1"/>
</dbReference>
<dbReference type="PANTHER" id="PTHR30376">
    <property type="entry name" value="SIGMA FACTOR RPOH HEAT SHOCK RELATED"/>
    <property type="match status" value="1"/>
</dbReference>
<dbReference type="Proteomes" id="UP000243524">
    <property type="component" value="Unassembled WGS sequence"/>
</dbReference>
<evidence type="ECO:0000256" key="5">
    <source>
        <dbReference type="ARBA" id="ARBA00023125"/>
    </source>
</evidence>
<dbReference type="PANTHER" id="PTHR30376:SF3">
    <property type="entry name" value="RNA POLYMERASE SIGMA FACTOR RPOH"/>
    <property type="match status" value="1"/>
</dbReference>
<dbReference type="Gene3D" id="1.20.120.1810">
    <property type="match status" value="1"/>
</dbReference>
<evidence type="ECO:0000256" key="2">
    <source>
        <dbReference type="ARBA" id="ARBA00022969"/>
    </source>
</evidence>
<dbReference type="GO" id="GO:0016987">
    <property type="term" value="F:sigma factor activity"/>
    <property type="evidence" value="ECO:0007669"/>
    <property type="project" value="UniProtKB-KW"/>
</dbReference>
<keyword evidence="2" id="KW-0749">Sporulation</keyword>
<dbReference type="InterPro" id="IPR014209">
    <property type="entry name" value="RNA_pol_sigma-K"/>
</dbReference>
<reference evidence="9 10" key="1">
    <citation type="submission" date="2017-06" db="EMBL/GenBank/DDBJ databases">
        <title>the draft geome sequence of Illustriluteabacillus marina B3227.</title>
        <authorList>
            <person name="He R.-H."/>
            <person name="Du Z.-J."/>
        </authorList>
    </citation>
    <scope>NUCLEOTIDE SEQUENCE [LARGE SCALE GENOMIC DNA]</scope>
    <source>
        <strain evidence="9 10">B3227</strain>
    </source>
</reference>
<name>A0A2I0QXK3_9BACI</name>
<dbReference type="NCBIfam" id="NF004471">
    <property type="entry name" value="PRK05803.1"/>
    <property type="match status" value="1"/>
</dbReference>
<evidence type="ECO:0000256" key="4">
    <source>
        <dbReference type="ARBA" id="ARBA00023082"/>
    </source>
</evidence>
<dbReference type="InterPro" id="IPR000943">
    <property type="entry name" value="RNA_pol_sigma70"/>
</dbReference>
<dbReference type="PROSITE" id="PS00716">
    <property type="entry name" value="SIGMA70_2"/>
    <property type="match status" value="1"/>
</dbReference>
<sequence length="237" mass="28006">MYTIFKLITLFFHNMYFFASYVKGHAFPQPLSKEDEKKYLLRWQDGDLEARNKLIEHNLRLVAHIAKKYENNKEEQEDLISIGTIGLIKGVESYSMDKGTKLATYVARCIDNEILMFLRSSKKSNKDISLQDPIGHDKEGNEISLMDILKSDQPDLVEKIQTSMEIEKIFQYIHLLDEREKEVIAKRYGLNQMKEYTQREIAQELEISRSYVSRIEKRALMKMFHAFYRDHHNQSNS</sequence>
<dbReference type="PROSITE" id="PS50943">
    <property type="entry name" value="HTH_CROC1"/>
    <property type="match status" value="1"/>
</dbReference>
<evidence type="ECO:0000256" key="1">
    <source>
        <dbReference type="ARBA" id="ARBA00007788"/>
    </source>
</evidence>
<dbReference type="AlphaFoldDB" id="A0A2I0QXK3"/>